<reference evidence="1 2" key="1">
    <citation type="submission" date="2018-11" db="EMBL/GenBank/DDBJ databases">
        <authorList>
            <consortium name="Pathogen Informatics"/>
        </authorList>
    </citation>
    <scope>NUCLEOTIDE SEQUENCE [LARGE SCALE GENOMIC DNA]</scope>
    <source>
        <strain evidence="1 2">MHpl1</strain>
    </source>
</reference>
<accession>A0A3P8ATK5</accession>
<evidence type="ECO:0000313" key="1">
    <source>
        <dbReference type="EMBL" id="VDO63042.1"/>
    </source>
</evidence>
<keyword evidence="2" id="KW-1185">Reference proteome</keyword>
<dbReference type="Proteomes" id="UP000268014">
    <property type="component" value="Unassembled WGS sequence"/>
</dbReference>
<gene>
    <name evidence="1" type="ORF">HPLM_LOCUS17042</name>
</gene>
<evidence type="ECO:0000313" key="2">
    <source>
        <dbReference type="Proteomes" id="UP000268014"/>
    </source>
</evidence>
<sequence>MNEDCCRKITRVQAVETRGRSASRNPTTSLPTT</sequence>
<protein>
    <submittedName>
        <fullName evidence="1">Uncharacterized protein</fullName>
    </submittedName>
</protein>
<dbReference type="EMBL" id="UZAF01019731">
    <property type="protein sequence ID" value="VDO63042.1"/>
    <property type="molecule type" value="Genomic_DNA"/>
</dbReference>
<name>A0A3P8ATK5_HAEPC</name>
<dbReference type="AlphaFoldDB" id="A0A3P8ATK5"/>
<organism evidence="1 2">
    <name type="scientific">Haemonchus placei</name>
    <name type="common">Barber's pole worm</name>
    <dbReference type="NCBI Taxonomy" id="6290"/>
    <lineage>
        <taxon>Eukaryota</taxon>
        <taxon>Metazoa</taxon>
        <taxon>Ecdysozoa</taxon>
        <taxon>Nematoda</taxon>
        <taxon>Chromadorea</taxon>
        <taxon>Rhabditida</taxon>
        <taxon>Rhabditina</taxon>
        <taxon>Rhabditomorpha</taxon>
        <taxon>Strongyloidea</taxon>
        <taxon>Trichostrongylidae</taxon>
        <taxon>Haemonchus</taxon>
    </lineage>
</organism>
<proteinExistence type="predicted"/>